<dbReference type="EMBL" id="AANZ01000005">
    <property type="protein sequence ID" value="EAQ81352.1"/>
    <property type="molecule type" value="Genomic_DNA"/>
</dbReference>
<gene>
    <name evidence="3" type="ORF">DSM3645_23211</name>
</gene>
<protein>
    <recommendedName>
        <fullName evidence="5">Secreted protein</fullName>
    </recommendedName>
</protein>
<feature type="region of interest" description="Disordered" evidence="1">
    <location>
        <begin position="116"/>
        <end position="137"/>
    </location>
</feature>
<organism evidence="3 4">
    <name type="scientific">Blastopirellula marina DSM 3645</name>
    <dbReference type="NCBI Taxonomy" id="314230"/>
    <lineage>
        <taxon>Bacteria</taxon>
        <taxon>Pseudomonadati</taxon>
        <taxon>Planctomycetota</taxon>
        <taxon>Planctomycetia</taxon>
        <taxon>Pirellulales</taxon>
        <taxon>Pirellulaceae</taxon>
        <taxon>Blastopirellula</taxon>
    </lineage>
</organism>
<comment type="caution">
    <text evidence="3">The sequence shown here is derived from an EMBL/GenBank/DDBJ whole genome shotgun (WGS) entry which is preliminary data.</text>
</comment>
<dbReference type="HOGENOM" id="CLU_113730_2_0_0"/>
<accession>A3ZQ79</accession>
<keyword evidence="2" id="KW-0732">Signal</keyword>
<name>A3ZQ79_9BACT</name>
<sequence length="137" mass="14620">MRYSHAKTSALGALLLSCLLAVGCFSDPSGLRTYQCSGIVTFNGEPVELGYINFEPNTTAGNSGPGASARITQGRYKTEEGKGVVGGPYRVVIVGYDGKSPDGLGDGSPLFPEFVIERDLPRDDSDQDFEIPRGDRK</sequence>
<dbReference type="PROSITE" id="PS51257">
    <property type="entry name" value="PROKAR_LIPOPROTEIN"/>
    <property type="match status" value="1"/>
</dbReference>
<feature type="signal peptide" evidence="2">
    <location>
        <begin position="1"/>
        <end position="26"/>
    </location>
</feature>
<proteinExistence type="predicted"/>
<reference evidence="3 4" key="1">
    <citation type="submission" date="2006-02" db="EMBL/GenBank/DDBJ databases">
        <authorList>
            <person name="Amann R."/>
            <person name="Ferriera S."/>
            <person name="Johnson J."/>
            <person name="Kravitz S."/>
            <person name="Halpern A."/>
            <person name="Remington K."/>
            <person name="Beeson K."/>
            <person name="Tran B."/>
            <person name="Rogers Y.-H."/>
            <person name="Friedman R."/>
            <person name="Venter J.C."/>
        </authorList>
    </citation>
    <scope>NUCLEOTIDE SEQUENCE [LARGE SCALE GENOMIC DNA]</scope>
    <source>
        <strain evidence="3 4">DSM 3645</strain>
    </source>
</reference>
<evidence type="ECO:0000313" key="4">
    <source>
        <dbReference type="Proteomes" id="UP000004358"/>
    </source>
</evidence>
<evidence type="ECO:0008006" key="5">
    <source>
        <dbReference type="Google" id="ProtNLM"/>
    </source>
</evidence>
<feature type="chain" id="PRO_5002664004" description="Secreted protein" evidence="2">
    <location>
        <begin position="27"/>
        <end position="137"/>
    </location>
</feature>
<evidence type="ECO:0000256" key="2">
    <source>
        <dbReference type="SAM" id="SignalP"/>
    </source>
</evidence>
<dbReference type="OrthoDB" id="289094at2"/>
<evidence type="ECO:0000256" key="1">
    <source>
        <dbReference type="SAM" id="MobiDB-lite"/>
    </source>
</evidence>
<dbReference type="AlphaFoldDB" id="A3ZQ79"/>
<evidence type="ECO:0000313" key="3">
    <source>
        <dbReference type="EMBL" id="EAQ81352.1"/>
    </source>
</evidence>
<dbReference type="Proteomes" id="UP000004358">
    <property type="component" value="Unassembled WGS sequence"/>
</dbReference>
<dbReference type="RefSeq" id="WP_002652541.1">
    <property type="nucleotide sequence ID" value="NZ_CH672376.1"/>
</dbReference>